<keyword evidence="4" id="KW-0472">Membrane</keyword>
<dbReference type="GO" id="GO:0016020">
    <property type="term" value="C:membrane"/>
    <property type="evidence" value="ECO:0007669"/>
    <property type="project" value="UniProtKB-SubCell"/>
</dbReference>
<organism evidence="7 8">
    <name type="scientific">Plakobranchus ocellatus</name>
    <dbReference type="NCBI Taxonomy" id="259542"/>
    <lineage>
        <taxon>Eukaryota</taxon>
        <taxon>Metazoa</taxon>
        <taxon>Spiralia</taxon>
        <taxon>Lophotrochozoa</taxon>
        <taxon>Mollusca</taxon>
        <taxon>Gastropoda</taxon>
        <taxon>Heterobranchia</taxon>
        <taxon>Euthyneura</taxon>
        <taxon>Panpulmonata</taxon>
        <taxon>Sacoglossa</taxon>
        <taxon>Placobranchoidea</taxon>
        <taxon>Plakobranchidae</taxon>
        <taxon>Plakobranchus</taxon>
    </lineage>
</organism>
<dbReference type="Gene3D" id="3.40.50.2300">
    <property type="match status" value="1"/>
</dbReference>
<evidence type="ECO:0000256" key="1">
    <source>
        <dbReference type="ARBA" id="ARBA00004370"/>
    </source>
</evidence>
<evidence type="ECO:0000313" key="7">
    <source>
        <dbReference type="EMBL" id="GFO39929.1"/>
    </source>
</evidence>
<comment type="subcellular location">
    <subcellularLocation>
        <location evidence="1">Membrane</location>
    </subcellularLocation>
</comment>
<dbReference type="Proteomes" id="UP000735302">
    <property type="component" value="Unassembled WGS sequence"/>
</dbReference>
<gene>
    <name evidence="7" type="ORF">PoB_006643400</name>
</gene>
<dbReference type="AlphaFoldDB" id="A0AAV4D715"/>
<evidence type="ECO:0000313" key="8">
    <source>
        <dbReference type="Proteomes" id="UP000735302"/>
    </source>
</evidence>
<feature type="domain" description="Receptor ligand binding region" evidence="6">
    <location>
        <begin position="26"/>
        <end position="147"/>
    </location>
</feature>
<evidence type="ECO:0000256" key="5">
    <source>
        <dbReference type="SAM" id="MobiDB-lite"/>
    </source>
</evidence>
<comment type="caution">
    <text evidence="7">The sequence shown here is derived from an EMBL/GenBank/DDBJ whole genome shotgun (WGS) entry which is preliminary data.</text>
</comment>
<feature type="region of interest" description="Disordered" evidence="5">
    <location>
        <begin position="271"/>
        <end position="324"/>
    </location>
</feature>
<dbReference type="SUPFAM" id="SSF53822">
    <property type="entry name" value="Periplasmic binding protein-like I"/>
    <property type="match status" value="1"/>
</dbReference>
<evidence type="ECO:0000256" key="2">
    <source>
        <dbReference type="ARBA" id="ARBA00022692"/>
    </source>
</evidence>
<feature type="compositionally biased region" description="Low complexity" evidence="5">
    <location>
        <begin position="271"/>
        <end position="298"/>
    </location>
</feature>
<dbReference type="InterPro" id="IPR028082">
    <property type="entry name" value="Peripla_BP_I"/>
</dbReference>
<accession>A0AAV4D715</accession>
<keyword evidence="3" id="KW-1133">Transmembrane helix</keyword>
<evidence type="ECO:0000256" key="3">
    <source>
        <dbReference type="ARBA" id="ARBA00022989"/>
    </source>
</evidence>
<keyword evidence="2" id="KW-0812">Transmembrane</keyword>
<sequence>MDTQLKAINTYVWSVIYNMEVHNPLYLSLQPSNKHLAQGLVSLLAVNFWFRLTMITQEELRHDGFHRTFRELTEDDKWTIEDEVFISKGASPAVLNASIATLSGNTSKIFVLHATASLTRRIFITARRTLPKENRFAWIITENAYTRREDLLRDFPLGTKAFLVNHDVRPEELLKDTFDLIGRAFQEHTHEDSAASTLDAMERYRRNAADFHGLAAYSFPSSTSSSLSDSSFSPSLSSTLIPSLSIHKPTARPLSLSSSFSSLPSSSLLSPPSSSSSLSSSPAQPTSCSPLPVSLLSSRGRPKVRDCWTERAEPVPAHQDPTYW</sequence>
<dbReference type="Pfam" id="PF01094">
    <property type="entry name" value="ANF_receptor"/>
    <property type="match status" value="1"/>
</dbReference>
<proteinExistence type="predicted"/>
<keyword evidence="8" id="KW-1185">Reference proteome</keyword>
<evidence type="ECO:0000259" key="6">
    <source>
        <dbReference type="Pfam" id="PF01094"/>
    </source>
</evidence>
<protein>
    <recommendedName>
        <fullName evidence="6">Receptor ligand binding region domain-containing protein</fullName>
    </recommendedName>
</protein>
<dbReference type="EMBL" id="BLXT01007556">
    <property type="protein sequence ID" value="GFO39929.1"/>
    <property type="molecule type" value="Genomic_DNA"/>
</dbReference>
<reference evidence="7 8" key="1">
    <citation type="journal article" date="2021" name="Elife">
        <title>Chloroplast acquisition without the gene transfer in kleptoplastic sea slugs, Plakobranchus ocellatus.</title>
        <authorList>
            <person name="Maeda T."/>
            <person name="Takahashi S."/>
            <person name="Yoshida T."/>
            <person name="Shimamura S."/>
            <person name="Takaki Y."/>
            <person name="Nagai Y."/>
            <person name="Toyoda A."/>
            <person name="Suzuki Y."/>
            <person name="Arimoto A."/>
            <person name="Ishii H."/>
            <person name="Satoh N."/>
            <person name="Nishiyama T."/>
            <person name="Hasebe M."/>
            <person name="Maruyama T."/>
            <person name="Minagawa J."/>
            <person name="Obokata J."/>
            <person name="Shigenobu S."/>
        </authorList>
    </citation>
    <scope>NUCLEOTIDE SEQUENCE [LARGE SCALE GENOMIC DNA]</scope>
</reference>
<dbReference type="InterPro" id="IPR001828">
    <property type="entry name" value="ANF_lig-bd_rcpt"/>
</dbReference>
<feature type="compositionally biased region" description="Basic and acidic residues" evidence="5">
    <location>
        <begin position="303"/>
        <end position="313"/>
    </location>
</feature>
<name>A0AAV4D715_9GAST</name>
<evidence type="ECO:0000256" key="4">
    <source>
        <dbReference type="ARBA" id="ARBA00023136"/>
    </source>
</evidence>